<sequence length="280" mass="32423">MTSSDMNMMGRIIFYEDRNFQGRSYECMSDCPDMSSYLNRCHSCRVERGCFMVYNRTNYMGNQYFLRRGEYADYMSMLGMSDSIRSCRMIPMHRGSFRMRIYERENFQGQMHELTDDCENIMDRYSMSNFMSCNVMEGHWLMYEQPNFRGRMMYMRPAEYRSFMSMAWGGSRFSSMRLNASLGHCGGVTMEMWVRVLMCKRGFGSGGRVLTAQTEASSKLRMNLGHQDSPEQYKLLQRGCKNVGGEGKVEEGGMTAGAWEYQLIPKRNAGLPAPFTSGSK</sequence>
<dbReference type="PANTHER" id="PTHR11818">
    <property type="entry name" value="BETA/GAMMA CRYSTALLIN"/>
    <property type="match status" value="1"/>
</dbReference>
<comment type="similarity">
    <text evidence="2">Belongs to the beta/gamma-crystallin family.</text>
</comment>
<dbReference type="AlphaFoldDB" id="A0AA88T188"/>
<reference evidence="6" key="1">
    <citation type="submission" date="2023-07" db="EMBL/GenBank/DDBJ databases">
        <title>Chromosome-level Genome Assembly of Striped Snakehead (Channa striata).</title>
        <authorList>
            <person name="Liu H."/>
        </authorList>
    </citation>
    <scope>NUCLEOTIDE SEQUENCE</scope>
    <source>
        <strain evidence="6">Gz</strain>
        <tissue evidence="6">Muscle</tissue>
    </source>
</reference>
<evidence type="ECO:0000256" key="2">
    <source>
        <dbReference type="ARBA" id="ARBA00009646"/>
    </source>
</evidence>
<gene>
    <name evidence="6" type="ORF">Q5P01_005380</name>
</gene>
<comment type="caution">
    <text evidence="6">The sequence shown here is derived from an EMBL/GenBank/DDBJ whole genome shotgun (WGS) entry which is preliminary data.</text>
</comment>
<dbReference type="SUPFAM" id="SSF49695">
    <property type="entry name" value="gamma-Crystallin-like"/>
    <property type="match status" value="1"/>
</dbReference>
<dbReference type="GO" id="GO:0005212">
    <property type="term" value="F:structural constituent of eye lens"/>
    <property type="evidence" value="ECO:0007669"/>
    <property type="project" value="UniProtKB-KW"/>
</dbReference>
<dbReference type="PRINTS" id="PR01367">
    <property type="entry name" value="BGCRYSTALLIN"/>
</dbReference>
<dbReference type="GO" id="GO:0002088">
    <property type="term" value="P:lens development in camera-type eye"/>
    <property type="evidence" value="ECO:0007669"/>
    <property type="project" value="TreeGrafter"/>
</dbReference>
<dbReference type="Proteomes" id="UP001187415">
    <property type="component" value="Unassembled WGS sequence"/>
</dbReference>
<dbReference type="InterPro" id="IPR011024">
    <property type="entry name" value="G_crystallin-like"/>
</dbReference>
<keyword evidence="3" id="KW-0273">Eye lens protein</keyword>
<evidence type="ECO:0000256" key="1">
    <source>
        <dbReference type="ARBA" id="ARBA00003689"/>
    </source>
</evidence>
<feature type="domain" description="Beta/gamma crystallin 'Greek key'" evidence="5">
    <location>
        <begin position="49"/>
        <end position="91"/>
    </location>
</feature>
<dbReference type="PROSITE" id="PS50915">
    <property type="entry name" value="CRYSTALLIN_BETA_GAMMA"/>
    <property type="match status" value="4"/>
</dbReference>
<evidence type="ECO:0000313" key="6">
    <source>
        <dbReference type="EMBL" id="KAK2856645.1"/>
    </source>
</evidence>
<dbReference type="FunFam" id="2.60.20.10:FF:000001">
    <property type="entry name" value="Crystallin gamma S"/>
    <property type="match status" value="1"/>
</dbReference>
<feature type="domain" description="Beta/gamma crystallin 'Greek key'" evidence="5">
    <location>
        <begin position="138"/>
        <end position="180"/>
    </location>
</feature>
<name>A0AA88T188_CHASR</name>
<feature type="domain" description="Beta/gamma crystallin 'Greek key'" evidence="5">
    <location>
        <begin position="97"/>
        <end position="137"/>
    </location>
</feature>
<protein>
    <recommendedName>
        <fullName evidence="5">Beta/gamma crystallin 'Greek key' domain-containing protein</fullName>
    </recommendedName>
</protein>
<comment type="function">
    <text evidence="1">Crystallins are the dominant structural components of the vertebrate eye lens.</text>
</comment>
<dbReference type="FunFam" id="2.60.20.10:FF:000003">
    <property type="entry name" value="Crystallin gamma S"/>
    <property type="match status" value="1"/>
</dbReference>
<evidence type="ECO:0000256" key="4">
    <source>
        <dbReference type="ARBA" id="ARBA00022737"/>
    </source>
</evidence>
<dbReference type="InterPro" id="IPR001064">
    <property type="entry name" value="Beta/gamma_crystallin"/>
</dbReference>
<feature type="domain" description="Beta/gamma crystallin 'Greek key'" evidence="5">
    <location>
        <begin position="10"/>
        <end position="48"/>
    </location>
</feature>
<keyword evidence="7" id="KW-1185">Reference proteome</keyword>
<evidence type="ECO:0000259" key="5">
    <source>
        <dbReference type="PROSITE" id="PS50915"/>
    </source>
</evidence>
<dbReference type="Gene3D" id="2.60.20.10">
    <property type="entry name" value="Crystallins"/>
    <property type="match status" value="2"/>
</dbReference>
<evidence type="ECO:0000256" key="3">
    <source>
        <dbReference type="ARBA" id="ARBA00022613"/>
    </source>
</evidence>
<dbReference type="InterPro" id="IPR050252">
    <property type="entry name" value="Beta/Gamma-Crystallin"/>
</dbReference>
<dbReference type="EMBL" id="JAUPFM010000003">
    <property type="protein sequence ID" value="KAK2856645.1"/>
    <property type="molecule type" value="Genomic_DNA"/>
</dbReference>
<dbReference type="Pfam" id="PF00030">
    <property type="entry name" value="Crystall"/>
    <property type="match status" value="2"/>
</dbReference>
<dbReference type="SMART" id="SM00247">
    <property type="entry name" value="XTALbg"/>
    <property type="match status" value="2"/>
</dbReference>
<organism evidence="6 7">
    <name type="scientific">Channa striata</name>
    <name type="common">Snakehead murrel</name>
    <name type="synonym">Ophicephalus striatus</name>
    <dbReference type="NCBI Taxonomy" id="64152"/>
    <lineage>
        <taxon>Eukaryota</taxon>
        <taxon>Metazoa</taxon>
        <taxon>Chordata</taxon>
        <taxon>Craniata</taxon>
        <taxon>Vertebrata</taxon>
        <taxon>Euteleostomi</taxon>
        <taxon>Actinopterygii</taxon>
        <taxon>Neopterygii</taxon>
        <taxon>Teleostei</taxon>
        <taxon>Neoteleostei</taxon>
        <taxon>Acanthomorphata</taxon>
        <taxon>Anabantaria</taxon>
        <taxon>Anabantiformes</taxon>
        <taxon>Channoidei</taxon>
        <taxon>Channidae</taxon>
        <taxon>Channa</taxon>
    </lineage>
</organism>
<dbReference type="PANTHER" id="PTHR11818:SF62">
    <property type="entry name" value="CRYGM2B PROTEIN-RELATED"/>
    <property type="match status" value="1"/>
</dbReference>
<dbReference type="GO" id="GO:0007601">
    <property type="term" value="P:visual perception"/>
    <property type="evidence" value="ECO:0007669"/>
    <property type="project" value="TreeGrafter"/>
</dbReference>
<keyword evidence="4" id="KW-0677">Repeat</keyword>
<evidence type="ECO:0000313" key="7">
    <source>
        <dbReference type="Proteomes" id="UP001187415"/>
    </source>
</evidence>
<proteinExistence type="inferred from homology"/>
<accession>A0AA88T188</accession>